<protein>
    <recommendedName>
        <fullName evidence="5">RNA polymerase sigma factor</fullName>
    </recommendedName>
</protein>
<feature type="domain" description="Alpha-L-arabinofuranosidase B arabinose-binding" evidence="7">
    <location>
        <begin position="344"/>
        <end position="476"/>
    </location>
</feature>
<evidence type="ECO:0000259" key="6">
    <source>
        <dbReference type="Pfam" id="PF04542"/>
    </source>
</evidence>
<keyword evidence="2 5" id="KW-0731">Sigma factor</keyword>
<dbReference type="RefSeq" id="WP_202996877.1">
    <property type="nucleotide sequence ID" value="NZ_JAENHO010000013.1"/>
</dbReference>
<comment type="similarity">
    <text evidence="5">Belongs to the sigma-70 factor family. ECF subfamily.</text>
</comment>
<reference evidence="8 9" key="1">
    <citation type="submission" date="2021-01" db="EMBL/GenBank/DDBJ databases">
        <title>Actinoplanes sp. nov. LDG1-01 isolated from lichen.</title>
        <authorList>
            <person name="Saeng-In P."/>
            <person name="Phongsopitanun W."/>
            <person name="Kanchanasin P."/>
            <person name="Yuki M."/>
            <person name="Kudo T."/>
            <person name="Ohkuma M."/>
            <person name="Tanasupawat S."/>
        </authorList>
    </citation>
    <scope>NUCLEOTIDE SEQUENCE [LARGE SCALE GENOMIC DNA]</scope>
    <source>
        <strain evidence="8 9">LDG1-01</strain>
    </source>
</reference>
<dbReference type="InterPro" id="IPR013325">
    <property type="entry name" value="RNA_pol_sigma_r2"/>
</dbReference>
<dbReference type="Gene3D" id="2.80.10.50">
    <property type="match status" value="1"/>
</dbReference>
<dbReference type="PANTHER" id="PTHR43133:SF8">
    <property type="entry name" value="RNA POLYMERASE SIGMA FACTOR HI_1459-RELATED"/>
    <property type="match status" value="1"/>
</dbReference>
<keyword evidence="4 5" id="KW-0804">Transcription</keyword>
<evidence type="ECO:0000313" key="9">
    <source>
        <dbReference type="Proteomes" id="UP000598996"/>
    </source>
</evidence>
<dbReference type="Pfam" id="PF05270">
    <property type="entry name" value="AbfB"/>
    <property type="match status" value="1"/>
</dbReference>
<proteinExistence type="inferred from homology"/>
<keyword evidence="9" id="KW-1185">Reference proteome</keyword>
<dbReference type="SUPFAM" id="SSF110221">
    <property type="entry name" value="AbfB domain"/>
    <property type="match status" value="1"/>
</dbReference>
<organism evidence="8 9">
    <name type="scientific">Paractinoplanes lichenicola</name>
    <dbReference type="NCBI Taxonomy" id="2802976"/>
    <lineage>
        <taxon>Bacteria</taxon>
        <taxon>Bacillati</taxon>
        <taxon>Actinomycetota</taxon>
        <taxon>Actinomycetes</taxon>
        <taxon>Micromonosporales</taxon>
        <taxon>Micromonosporaceae</taxon>
        <taxon>Paractinoplanes</taxon>
    </lineage>
</organism>
<gene>
    <name evidence="8" type="ORF">JKJ07_38330</name>
</gene>
<evidence type="ECO:0000259" key="7">
    <source>
        <dbReference type="Pfam" id="PF05270"/>
    </source>
</evidence>
<accession>A0ABS1W0B4</accession>
<dbReference type="PROSITE" id="PS01063">
    <property type="entry name" value="SIGMA70_ECF"/>
    <property type="match status" value="1"/>
</dbReference>
<evidence type="ECO:0000256" key="4">
    <source>
        <dbReference type="ARBA" id="ARBA00023163"/>
    </source>
</evidence>
<dbReference type="InterPro" id="IPR014284">
    <property type="entry name" value="RNA_pol_sigma-70_dom"/>
</dbReference>
<dbReference type="InterPro" id="IPR000838">
    <property type="entry name" value="RNA_pol_sigma70_ECF_CS"/>
</dbReference>
<dbReference type="Proteomes" id="UP000598996">
    <property type="component" value="Unassembled WGS sequence"/>
</dbReference>
<keyword evidence="3 5" id="KW-0238">DNA-binding</keyword>
<feature type="domain" description="RNA polymerase sigma-70 region 2" evidence="6">
    <location>
        <begin position="27"/>
        <end position="91"/>
    </location>
</feature>
<evidence type="ECO:0000256" key="1">
    <source>
        <dbReference type="ARBA" id="ARBA00023015"/>
    </source>
</evidence>
<dbReference type="InterPro" id="IPR007627">
    <property type="entry name" value="RNA_pol_sigma70_r2"/>
</dbReference>
<dbReference type="EMBL" id="JAENHO010000013">
    <property type="protein sequence ID" value="MBL7260174.1"/>
    <property type="molecule type" value="Genomic_DNA"/>
</dbReference>
<dbReference type="Pfam" id="PF04542">
    <property type="entry name" value="Sigma70_r2"/>
    <property type="match status" value="1"/>
</dbReference>
<comment type="caution">
    <text evidence="8">The sequence shown here is derived from an EMBL/GenBank/DDBJ whole genome shotgun (WGS) entry which is preliminary data.</text>
</comment>
<sequence>MVQSRRDPYDDVVRAAQAGDPAALNELARHYLPIVYHLVRPVVDDEQVDDVVQNVMVRVLRQLGDLRSPGSLRSWLTMIAVREVGTHAARERLSARRAVALTAAVDRPDAAADVEGPAVLRVELADQRRQVRQAARWMGPAERAVFALWWLELIGELTRAEVAAGLGLGVAHAGVRIQRMREQLEAARGIVAALEAVPGCDALGDVIGSWDGRPAPYWRKRIGRHARSCPACARAAGQLVPADRLLPALVLLPVPIALASAALAKTAGVTPAVTSGVAQWAGGVLHAAAAHPLAAAIGAGVLAVGVTVPATGWATGPVTPPHRPGPAASPFATSALPLTTGSVSLESAAAPGQYVTVTKYEAGLEPIGPASAAEDRQRATLRVVTGLADPACVSLRSPDGRYLRHASFRLQLVPDEGTTLFRGDATFCGRPGSAVGSVSLESHNYRGFYLRRLGDQLWVDQSDGTGPFRADSSFFVRPPLA</sequence>
<evidence type="ECO:0000313" key="8">
    <source>
        <dbReference type="EMBL" id="MBL7260174.1"/>
    </source>
</evidence>
<dbReference type="InterPro" id="IPR039425">
    <property type="entry name" value="RNA_pol_sigma-70-like"/>
</dbReference>
<dbReference type="PANTHER" id="PTHR43133">
    <property type="entry name" value="RNA POLYMERASE ECF-TYPE SIGMA FACTO"/>
    <property type="match status" value="1"/>
</dbReference>
<evidence type="ECO:0000256" key="5">
    <source>
        <dbReference type="RuleBase" id="RU000716"/>
    </source>
</evidence>
<dbReference type="InterPro" id="IPR007934">
    <property type="entry name" value="AbfB_ABD"/>
</dbReference>
<dbReference type="CDD" id="cd23399">
    <property type="entry name" value="beta-trefoil_ABD_ABFB"/>
    <property type="match status" value="1"/>
</dbReference>
<keyword evidence="1 5" id="KW-0805">Transcription regulation</keyword>
<dbReference type="InterPro" id="IPR036195">
    <property type="entry name" value="AbfB_ABD_sf"/>
</dbReference>
<name>A0ABS1W0B4_9ACTN</name>
<evidence type="ECO:0000256" key="2">
    <source>
        <dbReference type="ARBA" id="ARBA00023082"/>
    </source>
</evidence>
<dbReference type="Gene3D" id="1.10.1740.10">
    <property type="match status" value="1"/>
</dbReference>
<dbReference type="NCBIfam" id="TIGR02937">
    <property type="entry name" value="sigma70-ECF"/>
    <property type="match status" value="1"/>
</dbReference>
<dbReference type="SUPFAM" id="SSF88946">
    <property type="entry name" value="Sigma2 domain of RNA polymerase sigma factors"/>
    <property type="match status" value="1"/>
</dbReference>
<evidence type="ECO:0000256" key="3">
    <source>
        <dbReference type="ARBA" id="ARBA00023125"/>
    </source>
</evidence>